<gene>
    <name evidence="4" type="ORF">COCSUDRAFT_22800</name>
</gene>
<evidence type="ECO:0000313" key="5">
    <source>
        <dbReference type="Proteomes" id="UP000007264"/>
    </source>
</evidence>
<feature type="domain" description="Plastid lipid-associated protein/fibrillin conserved" evidence="3">
    <location>
        <begin position="208"/>
        <end position="274"/>
    </location>
</feature>
<keyword evidence="5" id="KW-1185">Reference proteome</keyword>
<evidence type="ECO:0000256" key="1">
    <source>
        <dbReference type="ARBA" id="ARBA00004474"/>
    </source>
</evidence>
<dbReference type="InterPro" id="IPR006843">
    <property type="entry name" value="PAP/fibrillin_dom"/>
</dbReference>
<name>I0Z4N4_COCSC</name>
<accession>I0Z4N4</accession>
<dbReference type="GeneID" id="17043605"/>
<reference evidence="4 5" key="1">
    <citation type="journal article" date="2012" name="Genome Biol.">
        <title>The genome of the polar eukaryotic microalga coccomyxa subellipsoidea reveals traits of cold adaptation.</title>
        <authorList>
            <person name="Blanc G."/>
            <person name="Agarkova I."/>
            <person name="Grimwood J."/>
            <person name="Kuo A."/>
            <person name="Brueggeman A."/>
            <person name="Dunigan D."/>
            <person name="Gurnon J."/>
            <person name="Ladunga I."/>
            <person name="Lindquist E."/>
            <person name="Lucas S."/>
            <person name="Pangilinan J."/>
            <person name="Proschold T."/>
            <person name="Salamov A."/>
            <person name="Schmutz J."/>
            <person name="Weeks D."/>
            <person name="Yamada T."/>
            <person name="Claverie J.M."/>
            <person name="Grigoriev I."/>
            <person name="Van Etten J."/>
            <person name="Lomsadze A."/>
            <person name="Borodovsky M."/>
        </authorList>
    </citation>
    <scope>NUCLEOTIDE SEQUENCE [LARGE SCALE GENOMIC DNA]</scope>
    <source>
        <strain evidence="4 5">C-169</strain>
    </source>
</reference>
<sequence length="409" mass="44730">MLSAPSLLSSGGYRPDYFSLDFRTKGNPQQKSSCRECRTLKIATAAVFLRSDTEVLARKRGPEDARNIIIGCLSGVQGRGKSGLDATQLEALDAAVDELETSGGVRAPTTSPLLEGRWKLLYTSRPGTASPIQQTFVGVQAFSVYQEVLVGDSGVRVNNIVSFGNNIGQLKVEAEANTDSRPLPGFTPRKGKGLPIFGKSKTEPPAKKDIRIDFQFDRAAFDLKVLPFKVPYPVPFKLLGDETKACIGWIDITYLSPDGDFRLSRGNKGTLFILIKDTPAKDRLLAAVQNGNSDSEAKDANPLQKLLANKVGNYQLLEDEAGPGALQNVVELAPFLKVRAGATCEADQTASGRDRTTVTINYARVEIFNARIPLPFNNVQPGYIEWLYLDENLRITRGNKGSYFIHTRT</sequence>
<evidence type="ECO:0000313" key="4">
    <source>
        <dbReference type="EMBL" id="EIE25603.1"/>
    </source>
</evidence>
<dbReference type="Pfam" id="PF04755">
    <property type="entry name" value="PAP_fibrillin"/>
    <property type="match status" value="3"/>
</dbReference>
<feature type="domain" description="Plastid lipid-associated protein/fibrillin conserved" evidence="3">
    <location>
        <begin position="70"/>
        <end position="177"/>
    </location>
</feature>
<dbReference type="RefSeq" id="XP_005650147.1">
    <property type="nucleotide sequence ID" value="XM_005650090.1"/>
</dbReference>
<dbReference type="Proteomes" id="UP000007264">
    <property type="component" value="Unassembled WGS sequence"/>
</dbReference>
<evidence type="ECO:0000256" key="2">
    <source>
        <dbReference type="ARBA" id="ARBA00022640"/>
    </source>
</evidence>
<dbReference type="AlphaFoldDB" id="I0Z4N4"/>
<dbReference type="EMBL" id="AGSI01000004">
    <property type="protein sequence ID" value="EIE25603.1"/>
    <property type="molecule type" value="Genomic_DNA"/>
</dbReference>
<keyword evidence="2" id="KW-0934">Plastid</keyword>
<dbReference type="STRING" id="574566.I0Z4N4"/>
<dbReference type="KEGG" id="csl:COCSUDRAFT_22800"/>
<comment type="subcellular location">
    <subcellularLocation>
        <location evidence="1">Plastid</location>
    </subcellularLocation>
</comment>
<protein>
    <recommendedName>
        <fullName evidence="3">Plastid lipid-associated protein/fibrillin conserved domain-containing protein</fullName>
    </recommendedName>
</protein>
<organism evidence="4 5">
    <name type="scientific">Coccomyxa subellipsoidea (strain C-169)</name>
    <name type="common">Green microalga</name>
    <dbReference type="NCBI Taxonomy" id="574566"/>
    <lineage>
        <taxon>Eukaryota</taxon>
        <taxon>Viridiplantae</taxon>
        <taxon>Chlorophyta</taxon>
        <taxon>core chlorophytes</taxon>
        <taxon>Trebouxiophyceae</taxon>
        <taxon>Trebouxiophyceae incertae sedis</taxon>
        <taxon>Coccomyxaceae</taxon>
        <taxon>Coccomyxa</taxon>
        <taxon>Coccomyxa subellipsoidea</taxon>
    </lineage>
</organism>
<dbReference type="OrthoDB" id="348976at2759"/>
<dbReference type="PANTHER" id="PTHR31906">
    <property type="entry name" value="PLASTID-LIPID-ASSOCIATED PROTEIN 4, CHLOROPLASTIC-RELATED"/>
    <property type="match status" value="1"/>
</dbReference>
<dbReference type="eggNOG" id="ENOG502QUCQ">
    <property type="taxonomic scope" value="Eukaryota"/>
</dbReference>
<dbReference type="GO" id="GO:0009536">
    <property type="term" value="C:plastid"/>
    <property type="evidence" value="ECO:0007669"/>
    <property type="project" value="UniProtKB-SubCell"/>
</dbReference>
<proteinExistence type="predicted"/>
<feature type="domain" description="Plastid lipid-associated protein/fibrillin conserved" evidence="3">
    <location>
        <begin position="369"/>
        <end position="405"/>
    </location>
</feature>
<evidence type="ECO:0000259" key="3">
    <source>
        <dbReference type="Pfam" id="PF04755"/>
    </source>
</evidence>
<dbReference type="InterPro" id="IPR039633">
    <property type="entry name" value="PAP"/>
</dbReference>
<comment type="caution">
    <text evidence="4">The sequence shown here is derived from an EMBL/GenBank/DDBJ whole genome shotgun (WGS) entry which is preliminary data.</text>
</comment>